<accession>A0A0F3NNJ4</accession>
<feature type="transmembrane region" description="Helical" evidence="8">
    <location>
        <begin position="172"/>
        <end position="194"/>
    </location>
</feature>
<dbReference type="Pfam" id="PF01594">
    <property type="entry name" value="AI-2E_transport"/>
    <property type="match status" value="1"/>
</dbReference>
<feature type="transmembrane region" description="Helical" evidence="8">
    <location>
        <begin position="291"/>
        <end position="313"/>
    </location>
</feature>
<evidence type="ECO:0000256" key="8">
    <source>
        <dbReference type="SAM" id="Phobius"/>
    </source>
</evidence>
<organism evidence="9 10">
    <name type="scientific">Candidatus Neoehrlichia procyonis str. RAC413</name>
    <dbReference type="NCBI Taxonomy" id="1359163"/>
    <lineage>
        <taxon>Bacteria</taxon>
        <taxon>Pseudomonadati</taxon>
        <taxon>Pseudomonadota</taxon>
        <taxon>Alphaproteobacteria</taxon>
        <taxon>Rickettsiales</taxon>
        <taxon>Anaplasmataceae</taxon>
        <taxon>Candidatus Neoehrlichia</taxon>
    </lineage>
</organism>
<dbReference type="GO" id="GO:0005886">
    <property type="term" value="C:plasma membrane"/>
    <property type="evidence" value="ECO:0007669"/>
    <property type="project" value="UniProtKB-SubCell"/>
</dbReference>
<comment type="caution">
    <text evidence="9">The sequence shown here is derived from an EMBL/GenBank/DDBJ whole genome shotgun (WGS) entry which is preliminary data.</text>
</comment>
<feature type="transmembrane region" description="Helical" evidence="8">
    <location>
        <begin position="225"/>
        <end position="246"/>
    </location>
</feature>
<keyword evidence="3" id="KW-0813">Transport</keyword>
<keyword evidence="6 8" id="KW-1133">Transmembrane helix</keyword>
<dbReference type="InterPro" id="IPR002549">
    <property type="entry name" value="AI-2E-like"/>
</dbReference>
<keyword evidence="5 8" id="KW-0812">Transmembrane</keyword>
<feature type="transmembrane region" description="Helical" evidence="8">
    <location>
        <begin position="12"/>
        <end position="43"/>
    </location>
</feature>
<keyword evidence="4" id="KW-1003">Cell membrane</keyword>
<comment type="similarity">
    <text evidence="2">Belongs to the autoinducer-2 exporter (AI-2E) (TC 2.A.86) family.</text>
</comment>
<evidence type="ECO:0000256" key="6">
    <source>
        <dbReference type="ARBA" id="ARBA00022989"/>
    </source>
</evidence>
<keyword evidence="10" id="KW-1185">Reference proteome</keyword>
<evidence type="ECO:0000256" key="3">
    <source>
        <dbReference type="ARBA" id="ARBA00022448"/>
    </source>
</evidence>
<dbReference type="RefSeq" id="WP_045809269.1">
    <property type="nucleotide sequence ID" value="NZ_LANX01000001.1"/>
</dbReference>
<feature type="transmembrane region" description="Helical" evidence="8">
    <location>
        <begin position="325"/>
        <end position="358"/>
    </location>
</feature>
<evidence type="ECO:0008006" key="11">
    <source>
        <dbReference type="Google" id="ProtNLM"/>
    </source>
</evidence>
<sequence length="370" mass="42159">MNNNKSITNYTNYLFFALFTVAIILIAKPVIIPCCTAFIIAYFLNPLVNKLELIKIHRAVSTFIIITASTSIMITFLIIFIPIIYFQTIELIKFFIEKIQLSDTQHIQSLIKTHNFFDHNNIEKIIQLFTHSSQNLLNHENTTSFITIFNNLLQNFNNIIGYTISSGINISYTIAMIFVVLLLTFYILCNWPLIITSFHKLIPVTHKKSIEFFTLKVDNIIASYIRGQISVCCIMSMYYCVSFIILNTKYSLVIGFISGIMTFIPYFGPSICAILSIVINMFHTNNWTTSGIIICIFIIGQCIESNIITPLLIGKKIDLHPIWIIIGMIICHAYIGFMGVLLSIPITAITGVFIQSIIQKYINSDFYNGI</sequence>
<evidence type="ECO:0000313" key="10">
    <source>
        <dbReference type="Proteomes" id="UP000033562"/>
    </source>
</evidence>
<evidence type="ECO:0000313" key="9">
    <source>
        <dbReference type="EMBL" id="KJV69598.1"/>
    </source>
</evidence>
<evidence type="ECO:0000256" key="5">
    <source>
        <dbReference type="ARBA" id="ARBA00022692"/>
    </source>
</evidence>
<dbReference type="EMBL" id="LANX01000001">
    <property type="protein sequence ID" value="KJV69598.1"/>
    <property type="molecule type" value="Genomic_DNA"/>
</dbReference>
<feature type="transmembrane region" description="Helical" evidence="8">
    <location>
        <begin position="63"/>
        <end position="86"/>
    </location>
</feature>
<dbReference type="STRING" id="1359163.NLO413_0994"/>
<feature type="transmembrane region" description="Helical" evidence="8">
    <location>
        <begin position="253"/>
        <end position="279"/>
    </location>
</feature>
<reference evidence="9 10" key="1">
    <citation type="submission" date="2015-02" db="EMBL/GenBank/DDBJ databases">
        <title>Genome Sequencing of Rickettsiales.</title>
        <authorList>
            <person name="Daugherty S.C."/>
            <person name="Su Q."/>
            <person name="Abolude K."/>
            <person name="Beier-Sexton M."/>
            <person name="Carlyon J.A."/>
            <person name="Carter R."/>
            <person name="Day N.P."/>
            <person name="Dumler S.J."/>
            <person name="Dyachenko V."/>
            <person name="Godinez A."/>
            <person name="Kurtti T.J."/>
            <person name="Lichay M."/>
            <person name="Mullins K.E."/>
            <person name="Ott S."/>
            <person name="Pappas-Brown V."/>
            <person name="Paris D.H."/>
            <person name="Patel P."/>
            <person name="Richards A.L."/>
            <person name="Sadzewicz L."/>
            <person name="Sears K."/>
            <person name="Seidman D."/>
            <person name="Sengamalay N."/>
            <person name="Stenos J."/>
            <person name="Tallon L.J."/>
            <person name="Vincent G."/>
            <person name="Fraser C.M."/>
            <person name="Munderloh U."/>
            <person name="Dunning-Hotopp J.C."/>
        </authorList>
    </citation>
    <scope>NUCLEOTIDE SEQUENCE [LARGE SCALE GENOMIC DNA]</scope>
    <source>
        <strain evidence="9 10">RAC413</strain>
    </source>
</reference>
<gene>
    <name evidence="9" type="ORF">NLO413_0994</name>
</gene>
<dbReference type="PATRIC" id="fig|1359163.3.peg.964"/>
<proteinExistence type="inferred from homology"/>
<keyword evidence="7 8" id="KW-0472">Membrane</keyword>
<evidence type="ECO:0000256" key="1">
    <source>
        <dbReference type="ARBA" id="ARBA00004651"/>
    </source>
</evidence>
<evidence type="ECO:0000256" key="7">
    <source>
        <dbReference type="ARBA" id="ARBA00023136"/>
    </source>
</evidence>
<dbReference type="OrthoDB" id="5792512at2"/>
<dbReference type="PANTHER" id="PTHR21716:SF53">
    <property type="entry name" value="PERMEASE PERM-RELATED"/>
    <property type="match status" value="1"/>
</dbReference>
<dbReference type="Proteomes" id="UP000033562">
    <property type="component" value="Unassembled WGS sequence"/>
</dbReference>
<evidence type="ECO:0000256" key="4">
    <source>
        <dbReference type="ARBA" id="ARBA00022475"/>
    </source>
</evidence>
<evidence type="ECO:0000256" key="2">
    <source>
        <dbReference type="ARBA" id="ARBA00009773"/>
    </source>
</evidence>
<dbReference type="GO" id="GO:0055085">
    <property type="term" value="P:transmembrane transport"/>
    <property type="evidence" value="ECO:0007669"/>
    <property type="project" value="TreeGrafter"/>
</dbReference>
<protein>
    <recommendedName>
        <fullName evidence="11">AI-2E family transporter</fullName>
    </recommendedName>
</protein>
<dbReference type="PANTHER" id="PTHR21716">
    <property type="entry name" value="TRANSMEMBRANE PROTEIN"/>
    <property type="match status" value="1"/>
</dbReference>
<name>A0A0F3NNJ4_9RICK</name>
<dbReference type="AlphaFoldDB" id="A0A0F3NNJ4"/>
<comment type="subcellular location">
    <subcellularLocation>
        <location evidence="1">Cell membrane</location>
        <topology evidence="1">Multi-pass membrane protein</topology>
    </subcellularLocation>
</comment>